<dbReference type="Gene3D" id="2.30.30.40">
    <property type="entry name" value="SH3 Domains"/>
    <property type="match status" value="1"/>
</dbReference>
<dbReference type="GO" id="GO:0006887">
    <property type="term" value="P:exocytosis"/>
    <property type="evidence" value="ECO:0007669"/>
    <property type="project" value="EnsemblFungi"/>
</dbReference>
<dbReference type="HOGENOM" id="CLU_306775_0_0_1"/>
<dbReference type="InterPro" id="IPR036028">
    <property type="entry name" value="SH3-like_dom_sf"/>
</dbReference>
<dbReference type="InterPro" id="IPR011993">
    <property type="entry name" value="PH-like_dom_sf"/>
</dbReference>
<feature type="domain" description="SH3" evidence="5">
    <location>
        <begin position="2"/>
        <end position="65"/>
    </location>
</feature>
<feature type="compositionally biased region" description="Low complexity" evidence="4">
    <location>
        <begin position="643"/>
        <end position="667"/>
    </location>
</feature>
<keyword evidence="10" id="KW-1185">Reference proteome</keyword>
<dbReference type="InterPro" id="IPR001849">
    <property type="entry name" value="PH_domain"/>
</dbReference>
<evidence type="ECO:0000256" key="4">
    <source>
        <dbReference type="SAM" id="MobiDB-lite"/>
    </source>
</evidence>
<dbReference type="CDD" id="cd00174">
    <property type="entry name" value="SH3"/>
    <property type="match status" value="1"/>
</dbReference>
<dbReference type="GeneID" id="7051405"/>
<feature type="compositionally biased region" description="Basic and acidic residues" evidence="4">
    <location>
        <begin position="474"/>
        <end position="483"/>
    </location>
</feature>
<feature type="compositionally biased region" description="Low complexity" evidence="4">
    <location>
        <begin position="690"/>
        <end position="712"/>
    </location>
</feature>
<accession>B6JXY8</accession>
<feature type="region of interest" description="Disordered" evidence="4">
    <location>
        <begin position="293"/>
        <end position="312"/>
    </location>
</feature>
<feature type="compositionally biased region" description="Polar residues" evidence="4">
    <location>
        <begin position="461"/>
        <end position="470"/>
    </location>
</feature>
<evidence type="ECO:0000259" key="7">
    <source>
        <dbReference type="PROSITE" id="PS50105"/>
    </source>
</evidence>
<dbReference type="SMART" id="SM00326">
    <property type="entry name" value="SH3"/>
    <property type="match status" value="1"/>
</dbReference>
<organism evidence="8 10">
    <name type="scientific">Schizosaccharomyces japonicus (strain yFS275 / FY16936)</name>
    <name type="common">Fission yeast</name>
    <dbReference type="NCBI Taxonomy" id="402676"/>
    <lineage>
        <taxon>Eukaryota</taxon>
        <taxon>Fungi</taxon>
        <taxon>Dikarya</taxon>
        <taxon>Ascomycota</taxon>
        <taxon>Taphrinomycotina</taxon>
        <taxon>Schizosaccharomycetes</taxon>
        <taxon>Schizosaccharomycetales</taxon>
        <taxon>Schizosaccharomycetaceae</taxon>
        <taxon>Schizosaccharomyces</taxon>
    </lineage>
</organism>
<dbReference type="RefSeq" id="XP_002172699.1">
    <property type="nucleotide sequence ID" value="XM_002172663.2"/>
</dbReference>
<dbReference type="PROSITE" id="PS50105">
    <property type="entry name" value="SAM_DOMAIN"/>
    <property type="match status" value="1"/>
</dbReference>
<feature type="region of interest" description="Disordered" evidence="4">
    <location>
        <begin position="508"/>
        <end position="724"/>
    </location>
</feature>
<feature type="compositionally biased region" description="Polar residues" evidence="4">
    <location>
        <begin position="241"/>
        <end position="252"/>
    </location>
</feature>
<dbReference type="OrthoDB" id="73680at2759"/>
<dbReference type="CDD" id="cd13316">
    <property type="entry name" value="PH_Boi"/>
    <property type="match status" value="1"/>
</dbReference>
<dbReference type="GO" id="GO:0031097">
    <property type="term" value="C:medial cortex"/>
    <property type="evidence" value="ECO:0007669"/>
    <property type="project" value="EnsemblFungi"/>
</dbReference>
<evidence type="ECO:0000256" key="1">
    <source>
        <dbReference type="ARBA" id="ARBA00022443"/>
    </source>
</evidence>
<dbReference type="InterPro" id="IPR045188">
    <property type="entry name" value="Boi1/Boi2-like"/>
</dbReference>
<feature type="domain" description="SAM" evidence="7">
    <location>
        <begin position="322"/>
        <end position="385"/>
    </location>
</feature>
<dbReference type="PANTHER" id="PTHR22902">
    <property type="entry name" value="SESQUIPEDALIAN"/>
    <property type="match status" value="1"/>
</dbReference>
<dbReference type="GO" id="GO:0051285">
    <property type="term" value="C:cell cortex of cell tip"/>
    <property type="evidence" value="ECO:0007669"/>
    <property type="project" value="EnsemblFungi"/>
</dbReference>
<proteinExistence type="predicted"/>
<gene>
    <name evidence="9" type="primary">pob1</name>
    <name evidence="8" type="ORF">SJAG_01448</name>
</gene>
<evidence type="ECO:0000256" key="2">
    <source>
        <dbReference type="ARBA" id="ARBA00022553"/>
    </source>
</evidence>
<dbReference type="Gene3D" id="2.30.29.30">
    <property type="entry name" value="Pleckstrin-homology domain (PH domain)/Phosphotyrosine-binding domain (PTB)"/>
    <property type="match status" value="1"/>
</dbReference>
<evidence type="ECO:0000259" key="6">
    <source>
        <dbReference type="PROSITE" id="PS50003"/>
    </source>
</evidence>
<feature type="region of interest" description="Disordered" evidence="4">
    <location>
        <begin position="461"/>
        <end position="488"/>
    </location>
</feature>
<dbReference type="AlphaFoldDB" id="B6JXY8"/>
<dbReference type="PROSITE" id="PS50002">
    <property type="entry name" value="SH3"/>
    <property type="match status" value="1"/>
</dbReference>
<feature type="region of interest" description="Disordered" evidence="4">
    <location>
        <begin position="217"/>
        <end position="285"/>
    </location>
</feature>
<dbReference type="CDD" id="cd09535">
    <property type="entry name" value="SAM_BOI-like_fungal"/>
    <property type="match status" value="1"/>
</dbReference>
<dbReference type="SMART" id="SM00454">
    <property type="entry name" value="SAM"/>
    <property type="match status" value="1"/>
</dbReference>
<dbReference type="PANTHER" id="PTHR22902:SF27">
    <property type="entry name" value="PLECKSTRIN HOMOLOGY DOMAIN-CONTAINING FAMILY A MEMBER 3"/>
    <property type="match status" value="1"/>
</dbReference>
<dbReference type="Proteomes" id="UP000001744">
    <property type="component" value="Unassembled WGS sequence"/>
</dbReference>
<feature type="domain" description="PH" evidence="6">
    <location>
        <begin position="776"/>
        <end position="886"/>
    </location>
</feature>
<dbReference type="VEuPathDB" id="FungiDB:SJAG_01448"/>
<dbReference type="Gene3D" id="1.10.150.50">
    <property type="entry name" value="Transcription Factor, Ets-1"/>
    <property type="match status" value="1"/>
</dbReference>
<evidence type="ECO:0000313" key="8">
    <source>
        <dbReference type="EMBL" id="EEB06406.1"/>
    </source>
</evidence>
<dbReference type="JaponicusDB" id="SJAG_01448">
    <property type="gene designation" value="pob1"/>
</dbReference>
<feature type="compositionally biased region" description="Polar residues" evidence="4">
    <location>
        <begin position="943"/>
        <end position="955"/>
    </location>
</feature>
<dbReference type="EMBL" id="KE651168">
    <property type="protein sequence ID" value="EEB06406.1"/>
    <property type="molecule type" value="Genomic_DNA"/>
</dbReference>
<feature type="compositionally biased region" description="Low complexity" evidence="4">
    <location>
        <begin position="531"/>
        <end position="550"/>
    </location>
</feature>
<keyword evidence="1 3" id="KW-0728">SH3 domain</keyword>
<dbReference type="SMART" id="SM00233">
    <property type="entry name" value="PH"/>
    <property type="match status" value="1"/>
</dbReference>
<dbReference type="InterPro" id="IPR001660">
    <property type="entry name" value="SAM"/>
</dbReference>
<keyword evidence="2" id="KW-0597">Phosphoprotein</keyword>
<feature type="region of interest" description="Disordered" evidence="4">
    <location>
        <begin position="917"/>
        <end position="956"/>
    </location>
</feature>
<dbReference type="STRING" id="402676.B6JXY8"/>
<dbReference type="Pfam" id="PF00169">
    <property type="entry name" value="PH"/>
    <property type="match status" value="1"/>
</dbReference>
<protein>
    <submittedName>
        <fullName evidence="8">Boi family protein</fullName>
    </submittedName>
</protein>
<sequence>MRQQRFVVALHSFPGKSSDELPLVAGKKYFLIKMDEEFSDGWWEGRDEEGNQGIFPASHVELLTVEPHNESIPQPPYMDTFELPDSPILQHKPSNLGNLNDGISSSIAATAAALENHALMEDERNELMRKMTNSSDALNRMDSFTDDGLDNVPYDGGIDRPSTSSSQAHVPELMNTSALADSPTLQHTFEQSSNTAEESMREAMTDIEAVLMNMTSGKDTTTTTTQYDKTPHYDEAPQFDRTPQFNESSQYNEAPRFNEAPRYNEAPRFNEAPRYNEPPRFNEAARYNEPPRFTESSAFDEDDHSSSFTNSVNDPLQSVMNWSASDVADWLTRVGLESVSNNFYVNDINGEILLELDSNSLKELNIPSFGKRYEVLRKIQQLRDEIMGSKADFYAPNSPAAFVNEGYASVKLTKQFSQPSPLADTFRSASRASSIPPPNVMAPFSTRVNDEPSLYLNQQRIGHASRTATPTRGFYDRPAETTKETAPVVPRAQTLAPQMPPLTMYPTLDSDSGILSAPPVSRTPVPDGLVSRQRSPSKASKSSSMLSLRADSMKDAAPSLPDIEIKPSVNDTTLRNAPTLAQPAINDVPTIIQPTPVSTAPEPPSAPPPPRPSSPPKPKAPVPPVPTSAPLPVPTVKPMLTEVSKVSSQSDASVSSSTLEKTLTLETPADAKPPVKSYHRLRGPIPRAVSGSSNNTSSSQTPSSSINTTAPAAPAPPPPTQKLKPAEEAKLALATKAKEPTVKRKSKRDFFGRQKILPTGISEGLANVPATEAIKTADCHGWMRKRSDRYGVWKTRYFVLKGTRLSYYHSLSDGKEKGLIDITSHRVVKVDDFVLSPGRTVIKLIPPAPGAAKAAVMFTPPKVHYFTCENDEQLRKWSSSFLKATVERDLSVPALTTSRMPTISLIKARELRARPPSLLLDDNDEGLESSLGRSRVVSDSKAQKGSSPKESTIATIQKKIEKMKL</sequence>
<evidence type="ECO:0000259" key="5">
    <source>
        <dbReference type="PROSITE" id="PS50002"/>
    </source>
</evidence>
<dbReference type="SUPFAM" id="SSF50729">
    <property type="entry name" value="PH domain-like"/>
    <property type="match status" value="1"/>
</dbReference>
<dbReference type="InterPro" id="IPR013761">
    <property type="entry name" value="SAM/pointed_sf"/>
</dbReference>
<name>B6JXY8_SCHJY</name>
<dbReference type="eggNOG" id="ENOG502QPMX">
    <property type="taxonomic scope" value="Eukaryota"/>
</dbReference>
<dbReference type="Pfam" id="PF07647">
    <property type="entry name" value="SAM_2"/>
    <property type="match status" value="1"/>
</dbReference>
<dbReference type="Pfam" id="PF00018">
    <property type="entry name" value="SH3_1"/>
    <property type="match status" value="1"/>
</dbReference>
<evidence type="ECO:0000313" key="10">
    <source>
        <dbReference type="Proteomes" id="UP000001744"/>
    </source>
</evidence>
<dbReference type="InterPro" id="IPR001452">
    <property type="entry name" value="SH3_domain"/>
</dbReference>
<evidence type="ECO:0000256" key="3">
    <source>
        <dbReference type="PROSITE-ProRule" id="PRU00192"/>
    </source>
</evidence>
<feature type="compositionally biased region" description="Pro residues" evidence="4">
    <location>
        <begin position="601"/>
        <end position="635"/>
    </location>
</feature>
<reference evidence="8 10" key="1">
    <citation type="journal article" date="2011" name="Science">
        <title>Comparative functional genomics of the fission yeasts.</title>
        <authorList>
            <person name="Rhind N."/>
            <person name="Chen Z."/>
            <person name="Yassour M."/>
            <person name="Thompson D.A."/>
            <person name="Haas B.J."/>
            <person name="Habib N."/>
            <person name="Wapinski I."/>
            <person name="Roy S."/>
            <person name="Lin M.F."/>
            <person name="Heiman D.I."/>
            <person name="Young S.K."/>
            <person name="Furuya K."/>
            <person name="Guo Y."/>
            <person name="Pidoux A."/>
            <person name="Chen H.M."/>
            <person name="Robbertse B."/>
            <person name="Goldberg J.M."/>
            <person name="Aoki K."/>
            <person name="Bayne E.H."/>
            <person name="Berlin A.M."/>
            <person name="Desjardins C.A."/>
            <person name="Dobbs E."/>
            <person name="Dukaj L."/>
            <person name="Fan L."/>
            <person name="FitzGerald M.G."/>
            <person name="French C."/>
            <person name="Gujja S."/>
            <person name="Hansen K."/>
            <person name="Keifenheim D."/>
            <person name="Levin J.Z."/>
            <person name="Mosher R.A."/>
            <person name="Mueller C.A."/>
            <person name="Pfiffner J."/>
            <person name="Priest M."/>
            <person name="Russ C."/>
            <person name="Smialowska A."/>
            <person name="Swoboda P."/>
            <person name="Sykes S.M."/>
            <person name="Vaughn M."/>
            <person name="Vengrova S."/>
            <person name="Yoder R."/>
            <person name="Zeng Q."/>
            <person name="Allshire R."/>
            <person name="Baulcombe D."/>
            <person name="Birren B.W."/>
            <person name="Brown W."/>
            <person name="Ekwall K."/>
            <person name="Kellis M."/>
            <person name="Leatherwood J."/>
            <person name="Levin H."/>
            <person name="Margalit H."/>
            <person name="Martienssen R."/>
            <person name="Nieduszynski C.A."/>
            <person name="Spatafora J.W."/>
            <person name="Friedman N."/>
            <person name="Dalgaard J.Z."/>
            <person name="Baumann P."/>
            <person name="Niki H."/>
            <person name="Regev A."/>
            <person name="Nusbaum C."/>
        </authorList>
    </citation>
    <scope>NUCLEOTIDE SEQUENCE [LARGE SCALE GENOMIC DNA]</scope>
    <source>
        <strain evidence="10">yFS275 / FY16936</strain>
    </source>
</reference>
<dbReference type="SUPFAM" id="SSF47769">
    <property type="entry name" value="SAM/Pointed domain"/>
    <property type="match status" value="1"/>
</dbReference>
<evidence type="ECO:0000313" key="9">
    <source>
        <dbReference type="JaponicusDB" id="SJAG_01448"/>
    </source>
</evidence>
<dbReference type="SUPFAM" id="SSF50044">
    <property type="entry name" value="SH3-domain"/>
    <property type="match status" value="1"/>
</dbReference>
<dbReference type="PROSITE" id="PS50003">
    <property type="entry name" value="PH_DOMAIN"/>
    <property type="match status" value="1"/>
</dbReference>